<evidence type="ECO:0000313" key="1">
    <source>
        <dbReference type="EMBL" id="RMI36181.1"/>
    </source>
</evidence>
<dbReference type="Proteomes" id="UP000282674">
    <property type="component" value="Unassembled WGS sequence"/>
</dbReference>
<dbReference type="EMBL" id="RFFG01000146">
    <property type="protein sequence ID" value="RMI36181.1"/>
    <property type="molecule type" value="Genomic_DNA"/>
</dbReference>
<dbReference type="AlphaFoldDB" id="A0A3M2LF86"/>
<protein>
    <submittedName>
        <fullName evidence="1">DUF899 domain-containing protein</fullName>
    </submittedName>
</protein>
<proteinExistence type="predicted"/>
<comment type="caution">
    <text evidence="1">The sequence shown here is derived from an EMBL/GenBank/DDBJ whole genome shotgun (WGS) entry which is preliminary data.</text>
</comment>
<accession>A0A3M2LF86</accession>
<reference evidence="1 2" key="1">
    <citation type="submission" date="2018-10" db="EMBL/GenBank/DDBJ databases">
        <title>Isolation from soil.</title>
        <authorList>
            <person name="Hu J."/>
        </authorList>
    </citation>
    <scope>NUCLEOTIDE SEQUENCE [LARGE SCALE GENOMIC DNA]</scope>
    <source>
        <strain evidence="1 2">NEAU-Ht49</strain>
    </source>
</reference>
<keyword evidence="2" id="KW-1185">Reference proteome</keyword>
<dbReference type="InterPro" id="IPR010296">
    <property type="entry name" value="DUF899_thioredox"/>
</dbReference>
<dbReference type="Pfam" id="PF05988">
    <property type="entry name" value="DUF899"/>
    <property type="match status" value="1"/>
</dbReference>
<name>A0A3M2LF86_9ACTN</name>
<organism evidence="1 2">
    <name type="scientific">Actinomadura harenae</name>
    <dbReference type="NCBI Taxonomy" id="2483351"/>
    <lineage>
        <taxon>Bacteria</taxon>
        <taxon>Bacillati</taxon>
        <taxon>Actinomycetota</taxon>
        <taxon>Actinomycetes</taxon>
        <taxon>Streptosporangiales</taxon>
        <taxon>Thermomonosporaceae</taxon>
        <taxon>Actinomadura</taxon>
    </lineage>
</organism>
<gene>
    <name evidence="1" type="ORF">EBO15_39340</name>
</gene>
<dbReference type="OrthoDB" id="4721017at2"/>
<sequence>MVPRRLWPEGADPEYVAARDALLKEEQELLAHAERVAEARRALPPGPVLPRYTFAEGPRDLSADGPVTATAMDELFGGHDTLVLYHLMYAPDAEAACPMCSMWVDGFHGVSHHLARHTGFAVVAKAPLPRLRAWGRRRGWDGLHLLSSHDSTFNRDMGTENADGAQHPGISVYDRADGAGGVRHRYTMQASVSDELPERGIDPLSPVWQVLDLLPGGRGSWYAANDYAGARRG</sequence>
<evidence type="ECO:0000313" key="2">
    <source>
        <dbReference type="Proteomes" id="UP000282674"/>
    </source>
</evidence>